<evidence type="ECO:0008006" key="3">
    <source>
        <dbReference type="Google" id="ProtNLM"/>
    </source>
</evidence>
<dbReference type="eggNOG" id="ENOG5033PWU">
    <property type="taxonomic scope" value="Bacteria"/>
</dbReference>
<dbReference type="STRING" id="290315.Clim_1917"/>
<dbReference type="RefSeq" id="WP_012466818.1">
    <property type="nucleotide sequence ID" value="NC_010803.1"/>
</dbReference>
<name>B3EF87_CHLL2</name>
<dbReference type="KEGG" id="cli:Clim_1917"/>
<sequence length="329" mass="35181">MAEARHSQILSGNPPSAFFRIAFLTVLLLQGCSSLNVENAAKLGTAGKEVSAAAAAGIFASDSEFRSAREAEIFFHSYTGVQPPADMLAAYTGIHAELRARKAVFTKLAAAYTAFSGLAARDEPARIAASIDELGDAVNGYAAVVDTSPVISGTASGIAGQIAHAALSGKKNRMLKQASALIRVRLARMLELLDDPLVREQMTGFRRNLARNRITAVQLLWMHGLLDPAPLLDQMAADAGLRAGSDAAVIVRNSKRIGNGLQAVMTDRLNNTVSLIDKGYDTTLDALRELIAEHEKLEKGESVTNAQLLQIIYGLQTVTERLSGRQLQE</sequence>
<dbReference type="AlphaFoldDB" id="B3EF87"/>
<evidence type="ECO:0000313" key="1">
    <source>
        <dbReference type="EMBL" id="ACD90949.1"/>
    </source>
</evidence>
<proteinExistence type="predicted"/>
<organism evidence="1 2">
    <name type="scientific">Chlorobium limicola (strain DSM 245 / NBRC 103803 / 6330)</name>
    <dbReference type="NCBI Taxonomy" id="290315"/>
    <lineage>
        <taxon>Bacteria</taxon>
        <taxon>Pseudomonadati</taxon>
        <taxon>Chlorobiota</taxon>
        <taxon>Chlorobiia</taxon>
        <taxon>Chlorobiales</taxon>
        <taxon>Chlorobiaceae</taxon>
        <taxon>Chlorobium/Pelodictyon group</taxon>
        <taxon>Chlorobium</taxon>
    </lineage>
</organism>
<dbReference type="PROSITE" id="PS51257">
    <property type="entry name" value="PROKAR_LIPOPROTEIN"/>
    <property type="match status" value="1"/>
</dbReference>
<reference evidence="1 2" key="1">
    <citation type="submission" date="2008-05" db="EMBL/GenBank/DDBJ databases">
        <title>Complete sequence of Chlorobium limicola DSM 245.</title>
        <authorList>
            <consortium name="US DOE Joint Genome Institute"/>
            <person name="Lucas S."/>
            <person name="Copeland A."/>
            <person name="Lapidus A."/>
            <person name="Glavina del Rio T."/>
            <person name="Dalin E."/>
            <person name="Tice H."/>
            <person name="Bruce D."/>
            <person name="Goodwin L."/>
            <person name="Pitluck S."/>
            <person name="Schmutz J."/>
            <person name="Larimer F."/>
            <person name="Land M."/>
            <person name="Hauser L."/>
            <person name="Kyrpides N."/>
            <person name="Ovchinnikova G."/>
            <person name="Zhao F."/>
            <person name="Li T."/>
            <person name="Liu Z."/>
            <person name="Overmann J."/>
            <person name="Bryant D.A."/>
            <person name="Richardson P."/>
        </authorList>
    </citation>
    <scope>NUCLEOTIDE SEQUENCE [LARGE SCALE GENOMIC DNA]</scope>
    <source>
        <strain evidence="2">DSM 245 / NBRC 103803 / 6330</strain>
    </source>
</reference>
<dbReference type="OrthoDB" id="598095at2"/>
<dbReference type="HOGENOM" id="CLU_843833_0_0_10"/>
<dbReference type="Proteomes" id="UP000008841">
    <property type="component" value="Chromosome"/>
</dbReference>
<accession>B3EF87</accession>
<evidence type="ECO:0000313" key="2">
    <source>
        <dbReference type="Proteomes" id="UP000008841"/>
    </source>
</evidence>
<protein>
    <recommendedName>
        <fullName evidence="3">Lipoprotein</fullName>
    </recommendedName>
</protein>
<gene>
    <name evidence="1" type="ordered locus">Clim_1917</name>
</gene>
<dbReference type="EMBL" id="CP001097">
    <property type="protein sequence ID" value="ACD90949.1"/>
    <property type="molecule type" value="Genomic_DNA"/>
</dbReference>